<dbReference type="AlphaFoldDB" id="A0A1Y1UZI6"/>
<reference evidence="7 8" key="2">
    <citation type="submission" date="2016-08" db="EMBL/GenBank/DDBJ databases">
        <title>Pervasive Adenine N6-methylation of Active Genes in Fungi.</title>
        <authorList>
            <consortium name="DOE Joint Genome Institute"/>
            <person name="Mondo S.J."/>
            <person name="Dannebaum R.O."/>
            <person name="Kuo R.C."/>
            <person name="Labutti K."/>
            <person name="Haridas S."/>
            <person name="Kuo A."/>
            <person name="Salamov A."/>
            <person name="Ahrendt S.R."/>
            <person name="Lipzen A."/>
            <person name="Sullivan W."/>
            <person name="Andreopoulos W.B."/>
            <person name="Clum A."/>
            <person name="Lindquist E."/>
            <person name="Daum C."/>
            <person name="Ramamoorthy G.K."/>
            <person name="Gryganskyi A."/>
            <person name="Culley D."/>
            <person name="Magnuson J.K."/>
            <person name="James T.Y."/>
            <person name="O'Malley M.A."/>
            <person name="Stajich J.E."/>
            <person name="Spatafora J.W."/>
            <person name="Visel A."/>
            <person name="Grigoriev I.V."/>
        </authorList>
    </citation>
    <scope>NUCLEOTIDE SEQUENCE [LARGE SCALE GENOMIC DNA]</scope>
    <source>
        <strain evidence="8">finn</strain>
    </source>
</reference>
<evidence type="ECO:0000256" key="3">
    <source>
        <dbReference type="ARBA" id="ARBA00022989"/>
    </source>
</evidence>
<keyword evidence="3 6" id="KW-1133">Transmembrane helix</keyword>
<evidence type="ECO:0000256" key="5">
    <source>
        <dbReference type="SAM" id="MobiDB-lite"/>
    </source>
</evidence>
<dbReference type="EMBL" id="MCFH01000054">
    <property type="protein sequence ID" value="ORX43223.1"/>
    <property type="molecule type" value="Genomic_DNA"/>
</dbReference>
<evidence type="ECO:0000256" key="6">
    <source>
        <dbReference type="SAM" id="Phobius"/>
    </source>
</evidence>
<feature type="region of interest" description="Disordered" evidence="5">
    <location>
        <begin position="441"/>
        <end position="467"/>
    </location>
</feature>
<evidence type="ECO:0000313" key="8">
    <source>
        <dbReference type="Proteomes" id="UP000193719"/>
    </source>
</evidence>
<feature type="compositionally biased region" description="Polar residues" evidence="5">
    <location>
        <begin position="402"/>
        <end position="420"/>
    </location>
</feature>
<keyword evidence="8" id="KW-1185">Reference proteome</keyword>
<feature type="transmembrane region" description="Helical" evidence="6">
    <location>
        <begin position="115"/>
        <end position="135"/>
    </location>
</feature>
<protein>
    <recommendedName>
        <fullName evidence="9">Ion transport domain-containing protein</fullName>
    </recommendedName>
</protein>
<organism evidence="7 8">
    <name type="scientific">Piromyces finnis</name>
    <dbReference type="NCBI Taxonomy" id="1754191"/>
    <lineage>
        <taxon>Eukaryota</taxon>
        <taxon>Fungi</taxon>
        <taxon>Fungi incertae sedis</taxon>
        <taxon>Chytridiomycota</taxon>
        <taxon>Chytridiomycota incertae sedis</taxon>
        <taxon>Neocallimastigomycetes</taxon>
        <taxon>Neocallimastigales</taxon>
        <taxon>Neocallimastigaceae</taxon>
        <taxon>Piromyces</taxon>
    </lineage>
</organism>
<dbReference type="PANTHER" id="PTHR38483">
    <property type="entry name" value="CHROMOSOME 1, WHOLE GENOME SHOTGUN SEQUENCE"/>
    <property type="match status" value="1"/>
</dbReference>
<dbReference type="GO" id="GO:0016020">
    <property type="term" value="C:membrane"/>
    <property type="evidence" value="ECO:0007669"/>
    <property type="project" value="UniProtKB-SubCell"/>
</dbReference>
<dbReference type="Gene3D" id="1.20.120.350">
    <property type="entry name" value="Voltage-gated potassium channels. Chain C"/>
    <property type="match status" value="1"/>
</dbReference>
<dbReference type="Proteomes" id="UP000193719">
    <property type="component" value="Unassembled WGS sequence"/>
</dbReference>
<evidence type="ECO:0000256" key="4">
    <source>
        <dbReference type="ARBA" id="ARBA00023136"/>
    </source>
</evidence>
<keyword evidence="2 6" id="KW-0812">Transmembrane</keyword>
<evidence type="ECO:0000313" key="7">
    <source>
        <dbReference type="EMBL" id="ORX43223.1"/>
    </source>
</evidence>
<feature type="region of interest" description="Disordered" evidence="5">
    <location>
        <begin position="402"/>
        <end position="421"/>
    </location>
</feature>
<dbReference type="SUPFAM" id="SSF81324">
    <property type="entry name" value="Voltage-gated potassium channels"/>
    <property type="match status" value="1"/>
</dbReference>
<proteinExistence type="predicted"/>
<accession>A0A1Y1UZI6</accession>
<dbReference type="InterPro" id="IPR027359">
    <property type="entry name" value="Volt_channel_dom_sf"/>
</dbReference>
<feature type="compositionally biased region" description="Polar residues" evidence="5">
    <location>
        <begin position="221"/>
        <end position="232"/>
    </location>
</feature>
<evidence type="ECO:0000256" key="1">
    <source>
        <dbReference type="ARBA" id="ARBA00004141"/>
    </source>
</evidence>
<feature type="transmembrane region" description="Helical" evidence="6">
    <location>
        <begin position="142"/>
        <end position="162"/>
    </location>
</feature>
<feature type="compositionally biased region" description="Polar residues" evidence="5">
    <location>
        <begin position="441"/>
        <end position="455"/>
    </location>
</feature>
<comment type="caution">
    <text evidence="7">The sequence shown here is derived from an EMBL/GenBank/DDBJ whole genome shotgun (WGS) entry which is preliminary data.</text>
</comment>
<gene>
    <name evidence="7" type="ORF">BCR36DRAFT_400025</name>
</gene>
<feature type="region of interest" description="Disordered" evidence="5">
    <location>
        <begin position="216"/>
        <end position="235"/>
    </location>
</feature>
<name>A0A1Y1UZI6_9FUNG</name>
<feature type="transmembrane region" description="Helical" evidence="6">
    <location>
        <begin position="91"/>
        <end position="109"/>
    </location>
</feature>
<dbReference type="PANTHER" id="PTHR38483:SF1">
    <property type="entry name" value="ION TRANSPORT DOMAIN-CONTAINING PROTEIN"/>
    <property type="match status" value="1"/>
</dbReference>
<reference evidence="7 8" key="1">
    <citation type="submission" date="2016-08" db="EMBL/GenBank/DDBJ databases">
        <title>Genomes of anaerobic fungi encode conserved fungal cellulosomes for biomass hydrolysis.</title>
        <authorList>
            <consortium name="DOE Joint Genome Institute"/>
            <person name="Haitjema C.H."/>
            <person name="Gilmore S.P."/>
            <person name="Henske J.K."/>
            <person name="Solomon K.V."/>
            <person name="De Groot R."/>
            <person name="Kuo A."/>
            <person name="Mondo S.J."/>
            <person name="Salamov A.A."/>
            <person name="Labutti K."/>
            <person name="Zhao Z."/>
            <person name="Chiniquy J."/>
            <person name="Barry K."/>
            <person name="Brewer H.M."/>
            <person name="Purvine S.O."/>
            <person name="Wright A.T."/>
            <person name="Boxma B."/>
            <person name="Van Alen T."/>
            <person name="Hackstein J.H."/>
            <person name="Baker S.E."/>
            <person name="Grigoriev I.V."/>
            <person name="O'Malley M.A."/>
        </authorList>
    </citation>
    <scope>NUCLEOTIDE SEQUENCE [LARGE SCALE GENOMIC DNA]</scope>
    <source>
        <strain evidence="8">finn</strain>
    </source>
</reference>
<comment type="subcellular location">
    <subcellularLocation>
        <location evidence="1">Membrane</location>
        <topology evidence="1">Multi-pass membrane protein</topology>
    </subcellularLocation>
</comment>
<sequence>MSNIEDSIVNTQNSTEDLIQPVTNDEPLIEEDDERCQLLINISIDKIDNMSGHSLNSEDSFSSSSSTFQMTLMEKFNYIATRVLYSKYFQYYYIFIIILSSISIVLVRITNEYHLALEALIIFALIIEVTIRLLAQRKYYFYSIWNILDIIIVSVCIFIYYVTKKQCPKSDAIIDNSVIVLRYIIQFIRLCVLLKKNKTSGTNKKRKSVNFSQFRKKPTYGSINPSSSNSLNKKIKRKDIKHGEGKIGEEEEEEEAGSYQNISNIVDNTIYNPYGERYNSIEDSQNNNLYENALNESFVSQTSNMVLSQSLVREYASSFFQESNGSIDFNIDSNANLAKIFFQGEESGSVSLDGKKYHSTSVNNVNDEIYQKLINKNIENNNRNSSSGLPNAAGIINSESHLQPEKGQSNDSLSTNPIETPSSSFISPSSFSYLRHLLPSTQKSGSSSIHTNSSLPPKVGRKPNRIAPLHHSSTFSEIPSKINLLTPILYGSPGTISNKE</sequence>
<keyword evidence="4 6" id="KW-0472">Membrane</keyword>
<evidence type="ECO:0008006" key="9">
    <source>
        <dbReference type="Google" id="ProtNLM"/>
    </source>
</evidence>
<evidence type="ECO:0000256" key="2">
    <source>
        <dbReference type="ARBA" id="ARBA00022692"/>
    </source>
</evidence>
<dbReference type="OrthoDB" id="429183at2759"/>